<dbReference type="Proteomes" id="UP000887572">
    <property type="component" value="Unplaced"/>
</dbReference>
<keyword evidence="1" id="KW-1185">Reference proteome</keyword>
<reference evidence="2" key="1">
    <citation type="submission" date="2022-11" db="UniProtKB">
        <authorList>
            <consortium name="WormBaseParasite"/>
        </authorList>
    </citation>
    <scope>IDENTIFICATION</scope>
</reference>
<organism evidence="1 2">
    <name type="scientific">Globodera rostochiensis</name>
    <name type="common">Golden nematode worm</name>
    <name type="synonym">Heterodera rostochiensis</name>
    <dbReference type="NCBI Taxonomy" id="31243"/>
    <lineage>
        <taxon>Eukaryota</taxon>
        <taxon>Metazoa</taxon>
        <taxon>Ecdysozoa</taxon>
        <taxon>Nematoda</taxon>
        <taxon>Chromadorea</taxon>
        <taxon>Rhabditida</taxon>
        <taxon>Tylenchina</taxon>
        <taxon>Tylenchomorpha</taxon>
        <taxon>Tylenchoidea</taxon>
        <taxon>Heteroderidae</taxon>
        <taxon>Heteroderinae</taxon>
        <taxon>Globodera</taxon>
    </lineage>
</organism>
<name>A0A914IGB3_GLORO</name>
<dbReference type="WBParaSite" id="Gr19_v10_g9616.t1">
    <property type="protein sequence ID" value="Gr19_v10_g9616.t1"/>
    <property type="gene ID" value="Gr19_v10_g9616"/>
</dbReference>
<dbReference type="AlphaFoldDB" id="A0A914IGB3"/>
<accession>A0A914IGB3</accession>
<sequence>MALNYDALIAQVPDEDSAIASSKNEVYYTNNLIEINKNHLNFQQQKMPDNSKKEEKQLKSILSNSSKNIHRGCHNAASYETLDMLKHQETMAGKCKTSFGEDDFYKNYFT</sequence>
<evidence type="ECO:0000313" key="2">
    <source>
        <dbReference type="WBParaSite" id="Gr19_v10_g9616.t1"/>
    </source>
</evidence>
<protein>
    <submittedName>
        <fullName evidence="2">Uncharacterized protein</fullName>
    </submittedName>
</protein>
<evidence type="ECO:0000313" key="1">
    <source>
        <dbReference type="Proteomes" id="UP000887572"/>
    </source>
</evidence>
<proteinExistence type="predicted"/>